<dbReference type="Proteomes" id="UP000678499">
    <property type="component" value="Unassembled WGS sequence"/>
</dbReference>
<accession>A0A7R9C0C3</accession>
<keyword evidence="5 9" id="KW-0862">Zinc</keyword>
<feature type="compositionally biased region" description="Low complexity" evidence="10">
    <location>
        <begin position="825"/>
        <end position="836"/>
    </location>
</feature>
<feature type="compositionally biased region" description="Low complexity" evidence="10">
    <location>
        <begin position="647"/>
        <end position="676"/>
    </location>
</feature>
<evidence type="ECO:0000256" key="7">
    <source>
        <dbReference type="PIRSR" id="PIRSR601548-8"/>
    </source>
</evidence>
<feature type="binding site" evidence="5">
    <location>
        <position position="250"/>
    </location>
    <ligand>
        <name>Zn(2+)</name>
        <dbReference type="ChEBI" id="CHEBI:29105"/>
        <label>1</label>
        <note>catalytic</note>
    </ligand>
</feature>
<dbReference type="GO" id="GO:0006508">
    <property type="term" value="P:proteolysis"/>
    <property type="evidence" value="ECO:0007669"/>
    <property type="project" value="UniProtKB-KW"/>
</dbReference>
<comment type="caution">
    <text evidence="8">Lacks conserved residue(s) required for the propagation of feature annotation.</text>
</comment>
<dbReference type="SUPFAM" id="SSF55486">
    <property type="entry name" value="Metalloproteases ('zincins'), catalytic domain"/>
    <property type="match status" value="1"/>
</dbReference>
<feature type="non-terminal residue" evidence="11">
    <location>
        <position position="1073"/>
    </location>
</feature>
<name>A0A7R9C0C3_9CRUS</name>
<comment type="similarity">
    <text evidence="1 8 9">Belongs to the peptidase M2 family.</text>
</comment>
<sequence>NQQQFPISSSSQQQLRKRNNNNNANFSSLGQEESAARDFINVLDHEASRFIKMVSLARWNCGTNMSEATQAKLVQAEAQSSHGLAQVLNLLRDSFGSSGAYANWKNYEDPFLVRLIWKSAKQNSIQDRHGPKASKSPAGGGFVTSVPAVYVCVFSRVVVSLLLLALHPSPPSRVTRILPNHTGVCWWCMAPRSRRLQSSPSDLHRVKGCTKVTAHHLKTAHQLLTQIAYDSSNTHLPRVFRTPPFPGFVEALGGAITLSLDSVKHLEAVDLAKKNSEGDSSASMRHGADINFLLAKALGILASMPFALTTERWRWDVWQNRVPKEKMNSHWWRLRREVQGVAAPNDRSDSLHLDPVGIPEVAGHQPIISQFLSSVLQFQFYEAMCQAAGQYKPNSPGKQRLHHCNLYNNKRAGEILKSIMRSGSSVHWKTLLHRTTGFSTFSLQPLLRYFAPLDAYLDKFLQHKSQCIGWGDECRLDTAEAVKREPKISTLSPSGETNTTDSPILSTIPAVVCDDDHDYHDDDDDESTIIPAKNAAATTDIPDFTLQKILRDSDSELFTTIKWNKPDSLGTSAERCSTTTLASKATTASKKSSSSSTVSSAQVTTSTECAKTKPSKTTTISSTTPYLDTISTASSRYTNKINKSSRRSTSPNTIPITTTRTTRPTPSSSSTIISSSSLMRGMKIRKYKSTTTTTTTATHPNTIMWRPAADTLAAGKRKTTTEAYAEFQPPATLSAQETSAAAGDVTTDDSSAAAAATSQQSFLLLDSADAPHHEPFFNVDVDEEKGSLLFPVTDHVEFDHLDSPFEPFKDSESLWDPEEFGPWPNNDEANETTTTNKQKDRPEFSSSSSVPPASLTKKTAAHLNNDTEEENVTLKKPGKRPSLPPSSSHLRRKVVKLVAGKPSRYYLIKKVKTGKIGNRTNELDNHDTSSSATINKNNKTNTSNSVNHDADDDDDDDIVDLNSKEIGKDSNQTSKTTTTVPITAIKGKGRVNNNITNISKRPVMIDSTSASLTSTNKSETTSNNKNNNDKKKAADKLKNNRIIARKSKSSNMQNMFEKEDQNDVYDKLPVSVY</sequence>
<evidence type="ECO:0000256" key="10">
    <source>
        <dbReference type="SAM" id="MobiDB-lite"/>
    </source>
</evidence>
<protein>
    <recommendedName>
        <fullName evidence="9">Angiotensin-converting enzyme</fullName>
        <ecNumber evidence="9">3.4.-.-</ecNumber>
    </recommendedName>
</protein>
<feature type="region of interest" description="Disordered" evidence="10">
    <location>
        <begin position="580"/>
        <end position="622"/>
    </location>
</feature>
<dbReference type="PRINTS" id="PR00791">
    <property type="entry name" value="PEPDIPTASEA"/>
</dbReference>
<evidence type="ECO:0000256" key="9">
    <source>
        <dbReference type="RuleBase" id="RU361144"/>
    </source>
</evidence>
<dbReference type="AlphaFoldDB" id="A0A7R9C0C3"/>
<evidence type="ECO:0000256" key="4">
    <source>
        <dbReference type="ARBA" id="ARBA00023180"/>
    </source>
</evidence>
<feature type="compositionally biased region" description="Low complexity" evidence="10">
    <location>
        <begin position="928"/>
        <end position="945"/>
    </location>
</feature>
<keyword evidence="9" id="KW-0121">Carboxypeptidase</keyword>
<keyword evidence="9" id="KW-0482">Metalloprotease</keyword>
<dbReference type="PANTHER" id="PTHR10514:SF27">
    <property type="entry name" value="ANGIOTENSIN-CONVERTING ENZYME"/>
    <property type="match status" value="1"/>
</dbReference>
<feature type="compositionally biased region" description="Basic and acidic residues" evidence="10">
    <location>
        <begin position="1056"/>
        <end position="1066"/>
    </location>
</feature>
<feature type="non-terminal residue" evidence="11">
    <location>
        <position position="1"/>
    </location>
</feature>
<dbReference type="EMBL" id="CAJPEX010008193">
    <property type="protein sequence ID" value="CAG0924593.1"/>
    <property type="molecule type" value="Genomic_DNA"/>
</dbReference>
<feature type="region of interest" description="Disordered" evidence="10">
    <location>
        <begin position="1"/>
        <end position="28"/>
    </location>
</feature>
<evidence type="ECO:0000256" key="5">
    <source>
        <dbReference type="PIRSR" id="PIRSR601548-3"/>
    </source>
</evidence>
<evidence type="ECO:0000313" key="11">
    <source>
        <dbReference type="EMBL" id="CAD7284441.1"/>
    </source>
</evidence>
<feature type="region of interest" description="Disordered" evidence="10">
    <location>
        <begin position="809"/>
        <end position="893"/>
    </location>
</feature>
<feature type="disulfide bond" evidence="6">
    <location>
        <begin position="385"/>
        <end position="404"/>
    </location>
</feature>
<keyword evidence="5 9" id="KW-0479">Metal-binding</keyword>
<comment type="cofactor">
    <cofactor evidence="9">
        <name>Zn(2+)</name>
        <dbReference type="ChEBI" id="CHEBI:29105"/>
    </cofactor>
    <text evidence="9">Binds 1 zinc ion per subunit.</text>
</comment>
<feature type="compositionally biased region" description="Basic and acidic residues" evidence="10">
    <location>
        <begin position="1027"/>
        <end position="1038"/>
    </location>
</feature>
<dbReference type="OrthoDB" id="7361988at2759"/>
<evidence type="ECO:0000256" key="6">
    <source>
        <dbReference type="PIRSR" id="PIRSR601548-4"/>
    </source>
</evidence>
<keyword evidence="9" id="KW-0645">Protease</keyword>
<feature type="compositionally biased region" description="Low complexity" evidence="10">
    <location>
        <begin position="1011"/>
        <end position="1026"/>
    </location>
</feature>
<reference evidence="11" key="1">
    <citation type="submission" date="2020-11" db="EMBL/GenBank/DDBJ databases">
        <authorList>
            <person name="Tran Van P."/>
        </authorList>
    </citation>
    <scope>NUCLEOTIDE SEQUENCE</scope>
</reference>
<dbReference type="EMBL" id="OA890230">
    <property type="protein sequence ID" value="CAD7284441.1"/>
    <property type="molecule type" value="Genomic_DNA"/>
</dbReference>
<feature type="binding site" evidence="7">
    <location>
        <position position="250"/>
    </location>
    <ligand>
        <name>Zn(2+)</name>
        <dbReference type="ChEBI" id="CHEBI:29105"/>
        <label>2</label>
        <note>catalytic</note>
    </ligand>
</feature>
<dbReference type="EC" id="3.4.-.-" evidence="9"/>
<dbReference type="GO" id="GO:0016020">
    <property type="term" value="C:membrane"/>
    <property type="evidence" value="ECO:0007669"/>
    <property type="project" value="InterPro"/>
</dbReference>
<dbReference type="PANTHER" id="PTHR10514">
    <property type="entry name" value="ANGIOTENSIN-CONVERTING ENZYME"/>
    <property type="match status" value="1"/>
</dbReference>
<dbReference type="GO" id="GO:0008237">
    <property type="term" value="F:metallopeptidase activity"/>
    <property type="evidence" value="ECO:0007669"/>
    <property type="project" value="UniProtKB-KW"/>
</dbReference>
<evidence type="ECO:0000256" key="1">
    <source>
        <dbReference type="ARBA" id="ARBA00008139"/>
    </source>
</evidence>
<dbReference type="GO" id="GO:0046872">
    <property type="term" value="F:metal ion binding"/>
    <property type="evidence" value="ECO:0007669"/>
    <property type="project" value="UniProtKB-KW"/>
</dbReference>
<dbReference type="GO" id="GO:0008241">
    <property type="term" value="F:peptidyl-dipeptidase activity"/>
    <property type="evidence" value="ECO:0007669"/>
    <property type="project" value="InterPro"/>
</dbReference>
<keyword evidence="4 9" id="KW-0325">Glycoprotein</keyword>
<evidence type="ECO:0000313" key="12">
    <source>
        <dbReference type="Proteomes" id="UP000678499"/>
    </source>
</evidence>
<dbReference type="GO" id="GO:0004180">
    <property type="term" value="F:carboxypeptidase activity"/>
    <property type="evidence" value="ECO:0007669"/>
    <property type="project" value="UniProtKB-KW"/>
</dbReference>
<feature type="compositionally biased region" description="Low complexity" evidence="10">
    <location>
        <begin position="580"/>
        <end position="607"/>
    </location>
</feature>
<feature type="region of interest" description="Disordered" evidence="10">
    <location>
        <begin position="1007"/>
        <end position="1073"/>
    </location>
</feature>
<feature type="region of interest" description="Disordered" evidence="10">
    <location>
        <begin position="918"/>
        <end position="958"/>
    </location>
</feature>
<keyword evidence="12" id="KW-1185">Reference proteome</keyword>
<evidence type="ECO:0000256" key="2">
    <source>
        <dbReference type="ARBA" id="ARBA00022729"/>
    </source>
</evidence>
<organism evidence="11">
    <name type="scientific">Notodromas monacha</name>
    <dbReference type="NCBI Taxonomy" id="399045"/>
    <lineage>
        <taxon>Eukaryota</taxon>
        <taxon>Metazoa</taxon>
        <taxon>Ecdysozoa</taxon>
        <taxon>Arthropoda</taxon>
        <taxon>Crustacea</taxon>
        <taxon>Oligostraca</taxon>
        <taxon>Ostracoda</taxon>
        <taxon>Podocopa</taxon>
        <taxon>Podocopida</taxon>
        <taxon>Cypridocopina</taxon>
        <taxon>Cypridoidea</taxon>
        <taxon>Cyprididae</taxon>
        <taxon>Notodromas</taxon>
    </lineage>
</organism>
<gene>
    <name evidence="11" type="ORF">NMOB1V02_LOCUS12047</name>
</gene>
<dbReference type="InterPro" id="IPR001548">
    <property type="entry name" value="Peptidase_M2"/>
</dbReference>
<dbReference type="PROSITE" id="PS52011">
    <property type="entry name" value="PEPTIDASE_M2"/>
    <property type="match status" value="1"/>
</dbReference>
<keyword evidence="2" id="KW-0732">Signal</keyword>
<proteinExistence type="inferred from homology"/>
<feature type="region of interest" description="Disordered" evidence="10">
    <location>
        <begin position="637"/>
        <end position="676"/>
    </location>
</feature>
<evidence type="ECO:0000256" key="8">
    <source>
        <dbReference type="PROSITE-ProRule" id="PRU01355"/>
    </source>
</evidence>
<dbReference type="Pfam" id="PF01401">
    <property type="entry name" value="Peptidase_M2"/>
    <property type="match status" value="1"/>
</dbReference>
<keyword evidence="9" id="KW-0378">Hydrolase</keyword>
<keyword evidence="3 6" id="KW-1015">Disulfide bond</keyword>
<evidence type="ECO:0000256" key="3">
    <source>
        <dbReference type="ARBA" id="ARBA00023157"/>
    </source>
</evidence>